<protein>
    <submittedName>
        <fullName evidence="3">ATP-dependent DNA ligase</fullName>
    </submittedName>
</protein>
<dbReference type="AlphaFoldDB" id="A0A512D3Z7"/>
<dbReference type="InterPro" id="IPR014144">
    <property type="entry name" value="LigD_PE_domain"/>
</dbReference>
<evidence type="ECO:0000259" key="2">
    <source>
        <dbReference type="Pfam" id="PF13298"/>
    </source>
</evidence>
<gene>
    <name evidence="3" type="primary">lig_1</name>
    <name evidence="3" type="ORF">TAE01_29990</name>
</gene>
<dbReference type="PANTHER" id="PTHR39465:SF1">
    <property type="entry name" value="DNA LIGASE D 3'-PHOSPHOESTERASE DOMAIN-CONTAINING PROTEIN"/>
    <property type="match status" value="1"/>
</dbReference>
<keyword evidence="3" id="KW-0436">Ligase</keyword>
<comment type="caution">
    <text evidence="3">The sequence shown here is derived from an EMBL/GenBank/DDBJ whole genome shotgun (WGS) entry which is preliminary data.</text>
</comment>
<proteinExistence type="predicted"/>
<dbReference type="Pfam" id="PF13298">
    <property type="entry name" value="LigD_N"/>
    <property type="match status" value="1"/>
</dbReference>
<evidence type="ECO:0000313" key="3">
    <source>
        <dbReference type="EMBL" id="GEO31189.1"/>
    </source>
</evidence>
<keyword evidence="4" id="KW-1185">Reference proteome</keyword>
<sequence>MTAAGEDGSEDGSQRDHPTHRPAYVLHDHRRPRPHFDLRLEEGGALRSWAVPKGLPTTSRHDRLAVAVDDHAMDHLTYTDEDKSVADTGWWEEESRDDHRIVFVLHGRTSSRRYALIRTDRDWLLHLTKDQPSG</sequence>
<accession>A0A512D3Z7</accession>
<dbReference type="PANTHER" id="PTHR39465">
    <property type="entry name" value="DNA LIGASE D, 3'-PHOSPHOESTERASE DOMAIN"/>
    <property type="match status" value="1"/>
</dbReference>
<dbReference type="GO" id="GO:0016874">
    <property type="term" value="F:ligase activity"/>
    <property type="evidence" value="ECO:0007669"/>
    <property type="project" value="UniProtKB-KW"/>
</dbReference>
<dbReference type="EMBL" id="BJYX01000017">
    <property type="protein sequence ID" value="GEO31189.1"/>
    <property type="molecule type" value="Genomic_DNA"/>
</dbReference>
<name>A0A512D3Z7_9MICO</name>
<evidence type="ECO:0000313" key="4">
    <source>
        <dbReference type="Proteomes" id="UP000321534"/>
    </source>
</evidence>
<dbReference type="Proteomes" id="UP000321534">
    <property type="component" value="Unassembled WGS sequence"/>
</dbReference>
<dbReference type="RefSeq" id="WP_246111378.1">
    <property type="nucleotide sequence ID" value="NZ_BAAARO010000007.1"/>
</dbReference>
<evidence type="ECO:0000256" key="1">
    <source>
        <dbReference type="SAM" id="MobiDB-lite"/>
    </source>
</evidence>
<reference evidence="3 4" key="1">
    <citation type="submission" date="2019-07" db="EMBL/GenBank/DDBJ databases">
        <title>Whole genome shotgun sequence of Terrabacter aerolatus NBRC 106305.</title>
        <authorList>
            <person name="Hosoyama A."/>
            <person name="Uohara A."/>
            <person name="Ohji S."/>
            <person name="Ichikawa N."/>
        </authorList>
    </citation>
    <scope>NUCLEOTIDE SEQUENCE [LARGE SCALE GENOMIC DNA]</scope>
    <source>
        <strain evidence="3 4">NBRC 106305</strain>
    </source>
</reference>
<organism evidence="3 4">
    <name type="scientific">Terrabacter aerolatus</name>
    <dbReference type="NCBI Taxonomy" id="422442"/>
    <lineage>
        <taxon>Bacteria</taxon>
        <taxon>Bacillati</taxon>
        <taxon>Actinomycetota</taxon>
        <taxon>Actinomycetes</taxon>
        <taxon>Micrococcales</taxon>
        <taxon>Intrasporangiaceae</taxon>
        <taxon>Terrabacter</taxon>
    </lineage>
</organism>
<feature type="domain" description="DNA ligase D 3'-phosphoesterase" evidence="2">
    <location>
        <begin position="27"/>
        <end position="118"/>
    </location>
</feature>
<feature type="region of interest" description="Disordered" evidence="1">
    <location>
        <begin position="1"/>
        <end position="28"/>
    </location>
</feature>